<evidence type="ECO:0000313" key="3">
    <source>
        <dbReference type="Proteomes" id="UP001488838"/>
    </source>
</evidence>
<dbReference type="EMBL" id="JBBHLL010000003">
    <property type="protein sequence ID" value="KAK7834917.1"/>
    <property type="molecule type" value="Genomic_DNA"/>
</dbReference>
<evidence type="ECO:0000256" key="1">
    <source>
        <dbReference type="SAM" id="MobiDB-lite"/>
    </source>
</evidence>
<organism evidence="2 3">
    <name type="scientific">Myodes glareolus</name>
    <name type="common">Bank vole</name>
    <name type="synonym">Clethrionomys glareolus</name>
    <dbReference type="NCBI Taxonomy" id="447135"/>
    <lineage>
        <taxon>Eukaryota</taxon>
        <taxon>Metazoa</taxon>
        <taxon>Chordata</taxon>
        <taxon>Craniata</taxon>
        <taxon>Vertebrata</taxon>
        <taxon>Euteleostomi</taxon>
        <taxon>Mammalia</taxon>
        <taxon>Eutheria</taxon>
        <taxon>Euarchontoglires</taxon>
        <taxon>Glires</taxon>
        <taxon>Rodentia</taxon>
        <taxon>Myomorpha</taxon>
        <taxon>Muroidea</taxon>
        <taxon>Cricetidae</taxon>
        <taxon>Arvicolinae</taxon>
        <taxon>Myodes</taxon>
    </lineage>
</organism>
<feature type="compositionally biased region" description="Acidic residues" evidence="1">
    <location>
        <begin position="356"/>
        <end position="377"/>
    </location>
</feature>
<dbReference type="AlphaFoldDB" id="A0AAW0K6Y5"/>
<evidence type="ECO:0000313" key="2">
    <source>
        <dbReference type="EMBL" id="KAK7834917.1"/>
    </source>
</evidence>
<feature type="compositionally biased region" description="Basic and acidic residues" evidence="1">
    <location>
        <begin position="317"/>
        <end position="333"/>
    </location>
</feature>
<feature type="region of interest" description="Disordered" evidence="1">
    <location>
        <begin position="317"/>
        <end position="385"/>
    </location>
</feature>
<feature type="non-terminal residue" evidence="2">
    <location>
        <position position="1"/>
    </location>
</feature>
<gene>
    <name evidence="2" type="ORF">U0070_022888</name>
</gene>
<proteinExistence type="predicted"/>
<keyword evidence="3" id="KW-1185">Reference proteome</keyword>
<name>A0AAW0K6Y5_MYOGA</name>
<feature type="non-terminal residue" evidence="2">
    <location>
        <position position="409"/>
    </location>
</feature>
<protein>
    <submittedName>
        <fullName evidence="2">Uncharacterized protein</fullName>
    </submittedName>
</protein>
<comment type="caution">
    <text evidence="2">The sequence shown here is derived from an EMBL/GenBank/DDBJ whole genome shotgun (WGS) entry which is preliminary data.</text>
</comment>
<reference evidence="2 3" key="1">
    <citation type="journal article" date="2023" name="bioRxiv">
        <title>Conserved and derived expression patterns and positive selection on dental genes reveal complex evolutionary context of ever-growing rodent molars.</title>
        <authorList>
            <person name="Calamari Z.T."/>
            <person name="Song A."/>
            <person name="Cohen E."/>
            <person name="Akter M."/>
            <person name="Roy R.D."/>
            <person name="Hallikas O."/>
            <person name="Christensen M.M."/>
            <person name="Li P."/>
            <person name="Marangoni P."/>
            <person name="Jernvall J."/>
            <person name="Klein O.D."/>
        </authorList>
    </citation>
    <scope>NUCLEOTIDE SEQUENCE [LARGE SCALE GENOMIC DNA]</scope>
    <source>
        <strain evidence="2">V071</strain>
    </source>
</reference>
<sequence length="409" mass="44779">NMHTAGKSARIAMNTVQLPFKQQHLIHQMAEEIVIIEQARYIRSQLLKNEHHKAPGKLKLKETDRYEGHVRQGHLTGAADTLPSSPAGSILPPRESSIPFAASLAYRVREEQTRTGETTTSASRDARLSATSASFRRLSGSVPSARETYLHRRCLFRGATSWLTVTSTAHGTRWPNDFPALRRHASSLPKKPQSSSPVARRFPGAGGRSVLPGRWVRRAPPQGVVCAALRRTCASPAAGGRSGTMAAALLSPERAPSLPLGPRLQAPGSRKCFLGTLKMEMTNVSLKRGCLVVEDNDGVASWEEAKKQKVSECCLNDSRDGVENEGLHSREDEPGPPEAESTEKDEENSSAHVREEEEEEEEEEGLPETGEEEEPESFADMMKHGLTELDVGITKFVSPHEGFSGILKE</sequence>
<dbReference type="Proteomes" id="UP001488838">
    <property type="component" value="Unassembled WGS sequence"/>
</dbReference>
<accession>A0AAW0K6Y5</accession>